<dbReference type="RefSeq" id="XP_007707230.1">
    <property type="nucleotide sequence ID" value="XM_007709040.1"/>
</dbReference>
<feature type="compositionally biased region" description="Basic residues" evidence="1">
    <location>
        <begin position="99"/>
        <end position="114"/>
    </location>
</feature>
<dbReference type="EMBL" id="KI964542">
    <property type="protein sequence ID" value="EUC38456.1"/>
    <property type="molecule type" value="Genomic_DNA"/>
</dbReference>
<dbReference type="GeneID" id="19151457"/>
<dbReference type="AlphaFoldDB" id="W6Z436"/>
<keyword evidence="3" id="KW-1185">Reference proteome</keyword>
<evidence type="ECO:0000313" key="2">
    <source>
        <dbReference type="EMBL" id="EUC38456.1"/>
    </source>
</evidence>
<accession>W6Z436</accession>
<sequence>MNTFKDTLPLAPPGIVPDVLSKIEALFQKTNLPHISVAMDDTKYRVRAPEIPNALTNIVYEDHPMPEESNSSIDEMEVFIRYDSDKDQEKGSRLSNQQHRIKGKGVRKKHTRSTAKHDCSIQRIVARFEYPSKTSLAPPQSTPCSPDAIESTANALVNIFSALTHSIYCISKYLAHHLPFPLSLVRYLVSNYLNVDTEYKMDSRIEVEPKKVLRVLAFAAGEENGDIGCVEPMEMHARYKRVREIMRENGCRVDEDLYGRQIRKALGRLKE</sequence>
<organism evidence="2 3">
    <name type="scientific">Cochliobolus carbonum (strain 26-R-13)</name>
    <name type="common">Maize leaf spot fungus</name>
    <name type="synonym">Bipolaris zeicola</name>
    <dbReference type="NCBI Taxonomy" id="930089"/>
    <lineage>
        <taxon>Eukaryota</taxon>
        <taxon>Fungi</taxon>
        <taxon>Dikarya</taxon>
        <taxon>Ascomycota</taxon>
        <taxon>Pezizomycotina</taxon>
        <taxon>Dothideomycetes</taxon>
        <taxon>Pleosporomycetidae</taxon>
        <taxon>Pleosporales</taxon>
        <taxon>Pleosporineae</taxon>
        <taxon>Pleosporaceae</taxon>
        <taxon>Bipolaris</taxon>
    </lineage>
</organism>
<proteinExistence type="predicted"/>
<dbReference type="OrthoDB" id="3679294at2759"/>
<feature type="region of interest" description="Disordered" evidence="1">
    <location>
        <begin position="85"/>
        <end position="117"/>
    </location>
</feature>
<evidence type="ECO:0000256" key="1">
    <source>
        <dbReference type="SAM" id="MobiDB-lite"/>
    </source>
</evidence>
<gene>
    <name evidence="2" type="ORF">COCCADRAFT_82919</name>
</gene>
<protein>
    <submittedName>
        <fullName evidence="2">Uncharacterized protein</fullName>
    </submittedName>
</protein>
<dbReference type="KEGG" id="bze:COCCADRAFT_82919"/>
<evidence type="ECO:0000313" key="3">
    <source>
        <dbReference type="Proteomes" id="UP000053841"/>
    </source>
</evidence>
<reference evidence="2 3" key="1">
    <citation type="journal article" date="2013" name="PLoS Genet.">
        <title>Comparative genome structure, secondary metabolite, and effector coding capacity across Cochliobolus pathogens.</title>
        <authorList>
            <person name="Condon B.J."/>
            <person name="Leng Y."/>
            <person name="Wu D."/>
            <person name="Bushley K.E."/>
            <person name="Ohm R.A."/>
            <person name="Otillar R."/>
            <person name="Martin J."/>
            <person name="Schackwitz W."/>
            <person name="Grimwood J."/>
            <person name="MohdZainudin N."/>
            <person name="Xue C."/>
            <person name="Wang R."/>
            <person name="Manning V.A."/>
            <person name="Dhillon B."/>
            <person name="Tu Z.J."/>
            <person name="Steffenson B.J."/>
            <person name="Salamov A."/>
            <person name="Sun H."/>
            <person name="Lowry S."/>
            <person name="LaButti K."/>
            <person name="Han J."/>
            <person name="Copeland A."/>
            <person name="Lindquist E."/>
            <person name="Barry K."/>
            <person name="Schmutz J."/>
            <person name="Baker S.E."/>
            <person name="Ciuffetti L.M."/>
            <person name="Grigoriev I.V."/>
            <person name="Zhong S."/>
            <person name="Turgeon B.G."/>
        </authorList>
    </citation>
    <scope>NUCLEOTIDE SEQUENCE [LARGE SCALE GENOMIC DNA]</scope>
    <source>
        <strain evidence="2 3">26-R-13</strain>
    </source>
</reference>
<name>W6Z436_COCC2</name>
<dbReference type="HOGENOM" id="CLU_089687_0_0_1"/>
<dbReference type="Proteomes" id="UP000053841">
    <property type="component" value="Unassembled WGS sequence"/>
</dbReference>